<dbReference type="InterPro" id="IPR009081">
    <property type="entry name" value="PP-bd_ACP"/>
</dbReference>
<dbReference type="FunFam" id="1.10.1200.10:FF:000007">
    <property type="entry name" value="Probable polyketide synthase pks17"/>
    <property type="match status" value="1"/>
</dbReference>
<dbReference type="InterPro" id="IPR042104">
    <property type="entry name" value="PKS_dehydratase_sf"/>
</dbReference>
<dbReference type="SUPFAM" id="SSF52151">
    <property type="entry name" value="FabD/lysophospholipase-like"/>
    <property type="match status" value="1"/>
</dbReference>
<dbReference type="SUPFAM" id="SSF47336">
    <property type="entry name" value="ACP-like"/>
    <property type="match status" value="2"/>
</dbReference>
<dbReference type="Pfam" id="PF00698">
    <property type="entry name" value="Acyl_transf_1"/>
    <property type="match status" value="1"/>
</dbReference>
<dbReference type="Pfam" id="PF22953">
    <property type="entry name" value="SpnB_Rossmann"/>
    <property type="match status" value="1"/>
</dbReference>
<dbReference type="PROSITE" id="PS52019">
    <property type="entry name" value="PKS_MFAS_DH"/>
    <property type="match status" value="1"/>
</dbReference>
<dbReference type="InterPro" id="IPR011032">
    <property type="entry name" value="GroES-like_sf"/>
</dbReference>
<dbReference type="SUPFAM" id="SSF51735">
    <property type="entry name" value="NAD(P)-binding Rossmann-fold domains"/>
    <property type="match status" value="3"/>
</dbReference>
<dbReference type="InterPro" id="IPR006162">
    <property type="entry name" value="Ppantetheine_attach_site"/>
</dbReference>
<gene>
    <name evidence="11" type="ORF">Psuf_000220</name>
</gene>
<dbReference type="InterPro" id="IPR036736">
    <property type="entry name" value="ACP-like_sf"/>
</dbReference>
<dbReference type="InterPro" id="IPR014031">
    <property type="entry name" value="Ketoacyl_synth_C"/>
</dbReference>
<dbReference type="Pfam" id="PF00550">
    <property type="entry name" value="PP-binding"/>
    <property type="match status" value="2"/>
</dbReference>
<dbReference type="InterPro" id="IPR057326">
    <property type="entry name" value="KR_dom"/>
</dbReference>
<dbReference type="InterPro" id="IPR014030">
    <property type="entry name" value="Ketoacyl_synth_N"/>
</dbReference>
<dbReference type="Pfam" id="PF08659">
    <property type="entry name" value="KR"/>
    <property type="match status" value="1"/>
</dbReference>
<dbReference type="EMBL" id="AP022871">
    <property type="protein sequence ID" value="BCB82709.1"/>
    <property type="molecule type" value="Genomic_DNA"/>
</dbReference>
<dbReference type="InterPro" id="IPR049551">
    <property type="entry name" value="PKS_DH_C"/>
</dbReference>
<feature type="domain" description="Carrier" evidence="8">
    <location>
        <begin position="1956"/>
        <end position="2031"/>
    </location>
</feature>
<keyword evidence="3" id="KW-0808">Transferase</keyword>
<feature type="domain" description="Ketosynthase family 3 (KS3)" evidence="9">
    <location>
        <begin position="77"/>
        <end position="502"/>
    </location>
</feature>
<dbReference type="GO" id="GO:0006633">
    <property type="term" value="P:fatty acid biosynthetic process"/>
    <property type="evidence" value="ECO:0007669"/>
    <property type="project" value="InterPro"/>
</dbReference>
<dbReference type="InterPro" id="IPR049900">
    <property type="entry name" value="PKS_mFAS_DH"/>
</dbReference>
<dbReference type="InterPro" id="IPR050091">
    <property type="entry name" value="PKS_NRPS_Biosynth_Enz"/>
</dbReference>
<evidence type="ECO:0000259" key="9">
    <source>
        <dbReference type="PROSITE" id="PS52004"/>
    </source>
</evidence>
<dbReference type="SMART" id="SM00826">
    <property type="entry name" value="PKS_DH"/>
    <property type="match status" value="1"/>
</dbReference>
<dbReference type="CDD" id="cd00833">
    <property type="entry name" value="PKS"/>
    <property type="match status" value="1"/>
</dbReference>
<dbReference type="InterPro" id="IPR016039">
    <property type="entry name" value="Thiolase-like"/>
</dbReference>
<dbReference type="InterPro" id="IPR014043">
    <property type="entry name" value="Acyl_transferase_dom"/>
</dbReference>
<feature type="region of interest" description="Disordered" evidence="7">
    <location>
        <begin position="1057"/>
        <end position="1079"/>
    </location>
</feature>
<dbReference type="Pfam" id="PF02801">
    <property type="entry name" value="Ketoacyl-synt_C"/>
    <property type="match status" value="1"/>
</dbReference>
<dbReference type="Gene3D" id="3.90.180.10">
    <property type="entry name" value="Medium-chain alcohol dehydrogenases, catalytic domain"/>
    <property type="match status" value="1"/>
</dbReference>
<dbReference type="InterPro" id="IPR055123">
    <property type="entry name" value="SpnB-like_Rossmann"/>
</dbReference>
<dbReference type="GO" id="GO:0004315">
    <property type="term" value="F:3-oxoacyl-[acyl-carrier-protein] synthase activity"/>
    <property type="evidence" value="ECO:0007669"/>
    <property type="project" value="InterPro"/>
</dbReference>
<dbReference type="Pfam" id="PF16197">
    <property type="entry name" value="KAsynt_C_assoc"/>
    <property type="match status" value="1"/>
</dbReference>
<dbReference type="FunFam" id="3.40.47.10:FF:000019">
    <property type="entry name" value="Polyketide synthase type I"/>
    <property type="match status" value="1"/>
</dbReference>
<dbReference type="PANTHER" id="PTHR43775">
    <property type="entry name" value="FATTY ACID SYNTHASE"/>
    <property type="match status" value="1"/>
</dbReference>
<dbReference type="InterPro" id="IPR013968">
    <property type="entry name" value="PKS_KR"/>
</dbReference>
<evidence type="ECO:0000256" key="3">
    <source>
        <dbReference type="ARBA" id="ARBA00022679"/>
    </source>
</evidence>
<dbReference type="GO" id="GO:0031177">
    <property type="term" value="F:phosphopantetheine binding"/>
    <property type="evidence" value="ECO:0007669"/>
    <property type="project" value="InterPro"/>
</dbReference>
<dbReference type="InterPro" id="IPR036291">
    <property type="entry name" value="NAD(P)-bd_dom_sf"/>
</dbReference>
<dbReference type="SUPFAM" id="SSF50129">
    <property type="entry name" value="GroES-like"/>
    <property type="match status" value="1"/>
</dbReference>
<evidence type="ECO:0000259" key="8">
    <source>
        <dbReference type="PROSITE" id="PS50075"/>
    </source>
</evidence>
<evidence type="ECO:0000256" key="6">
    <source>
        <dbReference type="PROSITE-ProRule" id="PRU01363"/>
    </source>
</evidence>
<keyword evidence="1" id="KW-0596">Phosphopantetheine</keyword>
<dbReference type="SMART" id="SM01294">
    <property type="entry name" value="PKS_PP_betabranch"/>
    <property type="match status" value="2"/>
</dbReference>
<keyword evidence="5" id="KW-0012">Acyltransferase</keyword>
<reference evidence="11 12" key="2">
    <citation type="submission" date="2020-03" db="EMBL/GenBank/DDBJ databases">
        <authorList>
            <person name="Ichikawa N."/>
            <person name="Kimura A."/>
            <person name="Kitahashi Y."/>
            <person name="Uohara A."/>
        </authorList>
    </citation>
    <scope>NUCLEOTIDE SEQUENCE [LARGE SCALE GENOMIC DNA]</scope>
    <source>
        <strain evidence="11 12">NBRC 105367</strain>
    </source>
</reference>
<evidence type="ECO:0000256" key="2">
    <source>
        <dbReference type="ARBA" id="ARBA00022553"/>
    </source>
</evidence>
<dbReference type="Gene3D" id="3.40.366.10">
    <property type="entry name" value="Malonyl-Coenzyme A Acyl Carrier Protein, domain 2"/>
    <property type="match status" value="1"/>
</dbReference>
<dbReference type="Gene3D" id="3.30.70.3290">
    <property type="match status" value="1"/>
</dbReference>
<dbReference type="SUPFAM" id="SSF55048">
    <property type="entry name" value="Probable ACP-binding domain of malonyl-CoA ACP transacylase"/>
    <property type="match status" value="1"/>
</dbReference>
<dbReference type="InterPro" id="IPR049552">
    <property type="entry name" value="PKS_DH_N"/>
</dbReference>
<evidence type="ECO:0000256" key="5">
    <source>
        <dbReference type="ARBA" id="ARBA00023315"/>
    </source>
</evidence>
<dbReference type="PROSITE" id="PS00012">
    <property type="entry name" value="PHOSPHOPANTETHEINE"/>
    <property type="match status" value="2"/>
</dbReference>
<keyword evidence="4" id="KW-0511">Multifunctional enzyme</keyword>
<dbReference type="SMART" id="SM00827">
    <property type="entry name" value="PKS_AT"/>
    <property type="match status" value="1"/>
</dbReference>
<evidence type="ECO:0000256" key="7">
    <source>
        <dbReference type="SAM" id="MobiDB-lite"/>
    </source>
</evidence>
<dbReference type="InterPro" id="IPR016035">
    <property type="entry name" value="Acyl_Trfase/lysoPLipase"/>
</dbReference>
<dbReference type="SMART" id="SM00829">
    <property type="entry name" value="PKS_ER"/>
    <property type="match status" value="1"/>
</dbReference>
<keyword evidence="12" id="KW-1185">Reference proteome</keyword>
<dbReference type="SMART" id="SM00825">
    <property type="entry name" value="PKS_KS"/>
    <property type="match status" value="1"/>
</dbReference>
<evidence type="ECO:0000256" key="1">
    <source>
        <dbReference type="ARBA" id="ARBA00022450"/>
    </source>
</evidence>
<organism evidence="11 12">
    <name type="scientific">Phytohabitans suffuscus</name>
    <dbReference type="NCBI Taxonomy" id="624315"/>
    <lineage>
        <taxon>Bacteria</taxon>
        <taxon>Bacillati</taxon>
        <taxon>Actinomycetota</taxon>
        <taxon>Actinomycetes</taxon>
        <taxon>Micromonosporales</taxon>
        <taxon>Micromonosporaceae</taxon>
    </lineage>
</organism>
<feature type="region of interest" description="C-terminal hotdog fold" evidence="6">
    <location>
        <begin position="1083"/>
        <end position="1218"/>
    </location>
</feature>
<dbReference type="KEGG" id="psuu:Psuf_000220"/>
<dbReference type="InterPro" id="IPR013154">
    <property type="entry name" value="ADH-like_N"/>
</dbReference>
<dbReference type="Pfam" id="PF21089">
    <property type="entry name" value="PKS_DH_N"/>
    <property type="match status" value="1"/>
</dbReference>
<protein>
    <submittedName>
        <fullName evidence="11">Uncharacterized protein</fullName>
    </submittedName>
</protein>
<dbReference type="CDD" id="cd08956">
    <property type="entry name" value="KR_3_FAS_SDR_x"/>
    <property type="match status" value="1"/>
</dbReference>
<dbReference type="Gene3D" id="3.40.50.720">
    <property type="entry name" value="NAD(P)-binding Rossmann-like Domain"/>
    <property type="match status" value="3"/>
</dbReference>
<dbReference type="InterPro" id="IPR020806">
    <property type="entry name" value="PKS_PP-bd"/>
</dbReference>
<feature type="domain" description="Carrier" evidence="8">
    <location>
        <begin position="1"/>
        <end position="63"/>
    </location>
</feature>
<name>A0A6F8Y9K1_9ACTN</name>
<dbReference type="GO" id="GO:0016491">
    <property type="term" value="F:oxidoreductase activity"/>
    <property type="evidence" value="ECO:0007669"/>
    <property type="project" value="InterPro"/>
</dbReference>
<dbReference type="InterPro" id="IPR001227">
    <property type="entry name" value="Ac_transferase_dom_sf"/>
</dbReference>
<dbReference type="Gene3D" id="1.10.1200.10">
    <property type="entry name" value="ACP-like"/>
    <property type="match status" value="2"/>
</dbReference>
<dbReference type="PROSITE" id="PS00606">
    <property type="entry name" value="KS3_1"/>
    <property type="match status" value="1"/>
</dbReference>
<dbReference type="InterPro" id="IPR020841">
    <property type="entry name" value="PKS_Beta-ketoAc_synthase_dom"/>
</dbReference>
<dbReference type="Pfam" id="PF00109">
    <property type="entry name" value="ketoacyl-synt"/>
    <property type="match status" value="1"/>
</dbReference>
<dbReference type="Pfam" id="PF08240">
    <property type="entry name" value="ADH_N"/>
    <property type="match status" value="1"/>
</dbReference>
<feature type="active site" description="Proton acceptor; for dehydratase activity" evidence="6">
    <location>
        <position position="980"/>
    </location>
</feature>
<dbReference type="InterPro" id="IPR032821">
    <property type="entry name" value="PKS_assoc"/>
</dbReference>
<dbReference type="InterPro" id="IPR020843">
    <property type="entry name" value="ER"/>
</dbReference>
<evidence type="ECO:0000259" key="10">
    <source>
        <dbReference type="PROSITE" id="PS52019"/>
    </source>
</evidence>
<reference evidence="11 12" key="1">
    <citation type="submission" date="2020-03" db="EMBL/GenBank/DDBJ databases">
        <title>Whole genome shotgun sequence of Phytohabitans suffuscus NBRC 105367.</title>
        <authorList>
            <person name="Komaki H."/>
            <person name="Tamura T."/>
        </authorList>
    </citation>
    <scope>NUCLEOTIDE SEQUENCE [LARGE SCALE GENOMIC DNA]</scope>
    <source>
        <strain evidence="11 12">NBRC 105367</strain>
    </source>
</reference>
<dbReference type="InterPro" id="IPR020807">
    <property type="entry name" value="PKS_DH"/>
</dbReference>
<dbReference type="InterPro" id="IPR018201">
    <property type="entry name" value="Ketoacyl_synth_AS"/>
</dbReference>
<dbReference type="SMART" id="SM00822">
    <property type="entry name" value="PKS_KR"/>
    <property type="match status" value="1"/>
</dbReference>
<dbReference type="CDD" id="cd05195">
    <property type="entry name" value="enoyl_red"/>
    <property type="match status" value="1"/>
</dbReference>
<proteinExistence type="predicted"/>
<feature type="active site" description="Proton donor; for dehydratase activity" evidence="6">
    <location>
        <position position="1140"/>
    </location>
</feature>
<dbReference type="PROSITE" id="PS52004">
    <property type="entry name" value="KS3_2"/>
    <property type="match status" value="1"/>
</dbReference>
<dbReference type="InterPro" id="IPR016036">
    <property type="entry name" value="Malonyl_transacylase_ACP-bd"/>
</dbReference>
<dbReference type="PROSITE" id="PS50075">
    <property type="entry name" value="CARRIER"/>
    <property type="match status" value="2"/>
</dbReference>
<dbReference type="FunFam" id="3.40.50.720:FF:000209">
    <property type="entry name" value="Polyketide synthase Pks12"/>
    <property type="match status" value="1"/>
</dbReference>
<evidence type="ECO:0000313" key="11">
    <source>
        <dbReference type="EMBL" id="BCB82709.1"/>
    </source>
</evidence>
<dbReference type="GO" id="GO:0004312">
    <property type="term" value="F:fatty acid synthase activity"/>
    <property type="evidence" value="ECO:0007669"/>
    <property type="project" value="TreeGrafter"/>
</dbReference>
<evidence type="ECO:0000256" key="4">
    <source>
        <dbReference type="ARBA" id="ARBA00023268"/>
    </source>
</evidence>
<dbReference type="PANTHER" id="PTHR43775:SF51">
    <property type="entry name" value="INACTIVE PHENOLPHTHIOCEROL SYNTHESIS POLYKETIDE SYNTHASE TYPE I PKS1-RELATED"/>
    <property type="match status" value="1"/>
</dbReference>
<keyword evidence="2" id="KW-0597">Phosphoprotein</keyword>
<dbReference type="Proteomes" id="UP000503011">
    <property type="component" value="Chromosome"/>
</dbReference>
<dbReference type="Gene3D" id="3.10.129.110">
    <property type="entry name" value="Polyketide synthase dehydratase"/>
    <property type="match status" value="1"/>
</dbReference>
<sequence length="2114" mass="220555">MLGYAGDRRVEAGQAFKELGFDSLTGVELRNRLSKALGRRLAATLIFDYPSPLALAGHLAGGSVVDTATATVSDAADDRIAIVGMACRFPGGVSTPEEIWDLLDGGVDAIAELPDDRGWDVGALTGLAPERGPSYAREGGFLYDAAEFDAAFFGISPREALAMDPQQRLYLEAAWEALERAGIDPRSLGATRTGVFAGVMYQDYGVLLQQTPDGRTRSTATGNSASVVSGRVAYTLGLEGPAVTVDTACSSSLVAIHLAAQALRSGECSLALGGGVTVTATTGPMAEFIKQQVLSPDGRCKSFSDAADGTGFSEGVGLLVLERLSDARRNGHPVLALVRGSAVNQDGASNGLTAPNGPSQQRVIRQALANAGLTPSEVDAVEAHGTGTKLGDPIEAQALLATYGQDRPTDQPLWLGSIKSNIGHTQAAAGVAGIIKMVQAIHHGILPRTLHIDQPTTHVDWNSGAVRLLTSTINWPETGRPRRAGISSFGISGTNAHIIIEQAPEPDPDTPPQIDNNDDGVWLLSAKGMPALRAQAARLTDWLQDRPELTATQVGWSLWNTRTQLPDRAVITGEQKLDALTALAKGQPHPQVITAAGDGRPASAMVWAFTGQGAQHVGMGTGLYQRFPIFAETLDHICALLNPRLRDVMFNGPAEVLDHTSFTQPAIFAHQVALAALLESFGVKPDIVVGHSIGEITAAHIAGILNLPDACTLVTARATLMGALPAGGAMATIHTSSEALAPLLPDEISIAGLNTPTDTVVSGPTEHVDALITRLRGQGIKCTRLRTSHAFHSAAMDPILDDFTHAITDLDYQAPAIPLVSGPDGQAAITTPGYWVQQLRQPVQFHPAISHIDGQHPGAFYLEIGPHPTLSTAIQHTLPQPHTTHTQHREQPATTTLHTALAHAHVTGIPINWTPAHPAAAPIELPTYAFQRQHFWPVGAAGGADGLGHAVLSTVVELVDGGAVVTGRLSGAAGGWVGEHVLAGVRLVPGSAMVEWALRAADEVGCDRVDELVLREPLVLPDNGIRIQVAVGAPDGGGRSVEIFSLVDGDDRWTSHAAGRLGTRPDGAGAHGSTEAMWPPAGAEPVDVADLYDRVAAAGYEYGPAFRGLRAVWRAGDETFGEVTLPASPEGFGIHPALLDAVLHPLLAVREEALAGPLSLPFAWTGVSLRAAQATAVRVRLTPAGPNATRVLVTDLAGAPVLTCESLVSRATDPDRLRAAGKGGRLDGLYRMDWVPEAAPAARPAPASEFVDVPAGGDPFAVVASALERTRDWVERPAAGDTRLVFVTHGAVAGEDGDVDLAGAAVWGLVRTAVLEHPDRFGVLDVDGGAPVAVPEPQALLRGGRVLVPRLVRADAGLRPPAGSPWRLATDGSTVDGLRAVECPEVVDELAEGQVRVAVHAAGINFRDVVVSLGMAPGERGIGGECAGVVTALGPAVTGLRVGDRVMGLASGSYGPTAVADARTLVPVPPQWSFAQAASVPVAFLTAWYGLTDLGKVSAGDRVLVHAGTGGVGMAAIQIARHLGAEVFATASPGKQDVLESMGVDRRHRASSRDLSFEPELRERTGGRGFDVVLNCLAGPFVDAGLRLTVHGGRFLELGKTDVRDRAQVAAAHPGIHYRAYDLLTDAGPDRVAGMFQQLLPLFAGGALRPLPSRQWPVNHAGHALRYMSQARHTGKLVLAMPQPPDADAAFLVTGGTGALGGQLAEHLARAGYRRLVLASRSGPDAPGAGELVERLAGLGAQATLAAVDVTDAAAVRRLVEGIPGLTGVVHAAGVLDDGVLTAQTPDRLAPVWHTKATAAWHLHEATVDLPLTVFAIFSSAAATLGSAGQATYAAANAYCDALAAHRRSLGLPAQSIGWGLWASASGMTRHLDRADRARISRTGVRPLSSEHALALFDAAVNHPYPHVLAVDLDQGGAAAPTRRTADTARPVAGAAAGTGDYRHHLGALGPHERHQTLLTVIQSHAATVLGHSDPHTISVTSSFKELGFDSLTAVELRNRLTRTTGLHLPAALIFDYPSADTLAEHLRQLLVPDEPTAERVLGAVHDSLLKLENALAGLPGEADAAAVSARLEALLSMWKAKSAVAGAESAAERLRGASVDEVVAFIDEELGIG</sequence>
<dbReference type="Pfam" id="PF13602">
    <property type="entry name" value="ADH_zinc_N_2"/>
    <property type="match status" value="1"/>
</dbReference>
<accession>A0A6F8Y9K1</accession>
<feature type="region of interest" description="N-terminal hotdog fold" evidence="6">
    <location>
        <begin position="949"/>
        <end position="1068"/>
    </location>
</feature>
<feature type="domain" description="PKS/mFAS DH" evidence="10">
    <location>
        <begin position="949"/>
        <end position="1218"/>
    </location>
</feature>
<dbReference type="Gene3D" id="3.40.47.10">
    <property type="match status" value="1"/>
</dbReference>
<evidence type="ECO:0000313" key="12">
    <source>
        <dbReference type="Proteomes" id="UP000503011"/>
    </source>
</evidence>
<dbReference type="Pfam" id="PF14765">
    <property type="entry name" value="PS-DH"/>
    <property type="match status" value="1"/>
</dbReference>
<dbReference type="SMART" id="SM00823">
    <property type="entry name" value="PKS_PP"/>
    <property type="match status" value="2"/>
</dbReference>
<dbReference type="SUPFAM" id="SSF53901">
    <property type="entry name" value="Thiolase-like"/>
    <property type="match status" value="1"/>
</dbReference>